<dbReference type="EMBL" id="UYRX01000002">
    <property type="protein sequence ID" value="VDK67384.1"/>
    <property type="molecule type" value="Genomic_DNA"/>
</dbReference>
<dbReference type="Pfam" id="PF01585">
    <property type="entry name" value="G-patch"/>
    <property type="match status" value="1"/>
</dbReference>
<evidence type="ECO:0000313" key="3">
    <source>
        <dbReference type="Proteomes" id="UP000277928"/>
    </source>
</evidence>
<reference evidence="2 3" key="1">
    <citation type="submission" date="2018-08" db="EMBL/GenBank/DDBJ databases">
        <authorList>
            <person name="Laetsch R D."/>
            <person name="Stevens L."/>
            <person name="Kumar S."/>
            <person name="Blaxter L. M."/>
        </authorList>
    </citation>
    <scope>NUCLEOTIDE SEQUENCE [LARGE SCALE GENOMIC DNA]</scope>
</reference>
<dbReference type="OrthoDB" id="427096at2759"/>
<keyword evidence="3" id="KW-1185">Reference proteome</keyword>
<feature type="domain" description="G-patch" evidence="1">
    <location>
        <begin position="383"/>
        <end position="437"/>
    </location>
</feature>
<dbReference type="Proteomes" id="UP000277928">
    <property type="component" value="Unassembled WGS sequence"/>
</dbReference>
<accession>A0A3P6TLU2</accession>
<dbReference type="GO" id="GO:0032480">
    <property type="term" value="P:negative regulation of type I interferon production"/>
    <property type="evidence" value="ECO:0007669"/>
    <property type="project" value="InterPro"/>
</dbReference>
<dbReference type="OMA" id="GGFHCFH"/>
<dbReference type="InterPro" id="IPR000467">
    <property type="entry name" value="G_patch_dom"/>
</dbReference>
<name>A0A3P6TLU2_LITSI</name>
<dbReference type="SMART" id="SM00443">
    <property type="entry name" value="G_patch"/>
    <property type="match status" value="1"/>
</dbReference>
<dbReference type="PANTHER" id="PTHR14390">
    <property type="entry name" value="G PATCH DOMAIN CONTAINING PROTEIN 3"/>
    <property type="match status" value="1"/>
</dbReference>
<sequence length="484" mass="55899">MSGIEEPQPSTAPSTAKKAASSVQAYAIVRNIPKAYHAKHLRYFFSRDVENERFLCFHYRHRPEIHISSNADKLSTSMGHQHFCCIISFKNEEDRAACIRHYHLKFWIDEKGLQMPLRCFIFPLKSCEISNDSSQMSANSDFHSLIELKPPSLMPFGNVGTPTKFFFEQIRLCKLPPSIFKKLGIKAKRCVGKYGAVYFEYDQNKEAIVEGCEEETISSSSADLNSCTPEYAVDSKFELENNARLEDNDDLCEEWERHEALHDDVTEQERIKPRKYETEQEVTWEKGGPGLVWYTDSFFWNELEGTDTDWKWADDWDVDYSIYYDRKTGDLDAKQSVEMMEDQKLRSGEVVHSVFKKKFRKRHYEAIERPSSAIGFGQFEVHTKGIGSKIMKSYGWSPGLGLGPHNSGRLETVSVQMEEVGCTQTGNERKGLGYRGEKLRRTGFNKPNDHTIATKYDQWDFVDSSDSMSKVLRRETPDVMKFRQ</sequence>
<dbReference type="InterPro" id="IPR040341">
    <property type="entry name" value="GPATCH3"/>
</dbReference>
<organism evidence="2 3">
    <name type="scientific">Litomosoides sigmodontis</name>
    <name type="common">Filarial nematode worm</name>
    <dbReference type="NCBI Taxonomy" id="42156"/>
    <lineage>
        <taxon>Eukaryota</taxon>
        <taxon>Metazoa</taxon>
        <taxon>Ecdysozoa</taxon>
        <taxon>Nematoda</taxon>
        <taxon>Chromadorea</taxon>
        <taxon>Rhabditida</taxon>
        <taxon>Spirurina</taxon>
        <taxon>Spiruromorpha</taxon>
        <taxon>Filarioidea</taxon>
        <taxon>Onchocercidae</taxon>
        <taxon>Litomosoides</taxon>
    </lineage>
</organism>
<evidence type="ECO:0000259" key="1">
    <source>
        <dbReference type="PROSITE" id="PS50174"/>
    </source>
</evidence>
<dbReference type="PANTHER" id="PTHR14390:SF2">
    <property type="entry name" value="G PATCH DOMAIN-CONTAINING PROTEIN 3"/>
    <property type="match status" value="1"/>
</dbReference>
<dbReference type="GO" id="GO:0045893">
    <property type="term" value="P:positive regulation of DNA-templated transcription"/>
    <property type="evidence" value="ECO:0007669"/>
    <property type="project" value="TreeGrafter"/>
</dbReference>
<evidence type="ECO:0000313" key="2">
    <source>
        <dbReference type="EMBL" id="VDK67384.1"/>
    </source>
</evidence>
<dbReference type="GO" id="GO:0003676">
    <property type="term" value="F:nucleic acid binding"/>
    <property type="evidence" value="ECO:0007669"/>
    <property type="project" value="InterPro"/>
</dbReference>
<proteinExistence type="predicted"/>
<gene>
    <name evidence="2" type="ORF">NLS_LOCUS99</name>
</gene>
<protein>
    <recommendedName>
        <fullName evidence="1">G-patch domain-containing protein</fullName>
    </recommendedName>
</protein>
<dbReference type="STRING" id="42156.A0A3P6TLU2"/>
<dbReference type="AlphaFoldDB" id="A0A3P6TLU2"/>
<dbReference type="GO" id="GO:0039536">
    <property type="term" value="P:negative regulation of RIG-I signaling pathway"/>
    <property type="evidence" value="ECO:0007669"/>
    <property type="project" value="InterPro"/>
</dbReference>
<dbReference type="PROSITE" id="PS50174">
    <property type="entry name" value="G_PATCH"/>
    <property type="match status" value="1"/>
</dbReference>